<dbReference type="EMBL" id="CAXDID020000375">
    <property type="protein sequence ID" value="CAL6083879.1"/>
    <property type="molecule type" value="Genomic_DNA"/>
</dbReference>
<gene>
    <name evidence="2" type="ORF">HINF_LOCUS53297</name>
    <name evidence="3" type="ORF">HINF_LOCUS61935</name>
</gene>
<protein>
    <submittedName>
        <fullName evidence="3">Hypothetical_protein</fullName>
    </submittedName>
</protein>
<feature type="transmembrane region" description="Helical" evidence="1">
    <location>
        <begin position="143"/>
        <end position="164"/>
    </location>
</feature>
<evidence type="ECO:0000256" key="1">
    <source>
        <dbReference type="SAM" id="Phobius"/>
    </source>
</evidence>
<evidence type="ECO:0000313" key="4">
    <source>
        <dbReference type="Proteomes" id="UP001642409"/>
    </source>
</evidence>
<sequence>MYSQEFLQIPVLFGNNNQCGNIIHQVVCNYFLQLSTILGYIMMKSVDKIHSNNVALQYLKQRYGISKLKYVYIVLFVTNFIAHNLVVMKISVQAQTLDLNVILRITQDSGSFYCGSLIAFYLYDQYPLQNIKETKLGTIIYKFLPHGILGTIVFYSVLLLDGIICQKLFENSKNIINTFTIQRIITYITVAIELSLLCCDCKVIQVPLFAKISRSGLNFLLLSEIITFKIANSIGDIKIGPYNNSVILLVSIGIITIVVSIVKQVDYLWREVLSFFKIN</sequence>
<reference evidence="2" key="1">
    <citation type="submission" date="2023-06" db="EMBL/GenBank/DDBJ databases">
        <authorList>
            <person name="Kurt Z."/>
        </authorList>
    </citation>
    <scope>NUCLEOTIDE SEQUENCE</scope>
</reference>
<dbReference type="Proteomes" id="UP001642409">
    <property type="component" value="Unassembled WGS sequence"/>
</dbReference>
<keyword evidence="1" id="KW-1133">Transmembrane helix</keyword>
<evidence type="ECO:0000313" key="2">
    <source>
        <dbReference type="EMBL" id="CAI9965652.1"/>
    </source>
</evidence>
<name>A0AA86UUT2_9EUKA</name>
<reference evidence="3 4" key="2">
    <citation type="submission" date="2024-07" db="EMBL/GenBank/DDBJ databases">
        <authorList>
            <person name="Akdeniz Z."/>
        </authorList>
    </citation>
    <scope>NUCLEOTIDE SEQUENCE [LARGE SCALE GENOMIC DNA]</scope>
</reference>
<feature type="transmembrane region" description="Helical" evidence="1">
    <location>
        <begin position="102"/>
        <end position="123"/>
    </location>
</feature>
<keyword evidence="1" id="KW-0812">Transmembrane</keyword>
<keyword evidence="1" id="KW-0472">Membrane</keyword>
<evidence type="ECO:0000313" key="3">
    <source>
        <dbReference type="EMBL" id="CAL6083879.1"/>
    </source>
</evidence>
<comment type="caution">
    <text evidence="2">The sequence shown here is derived from an EMBL/GenBank/DDBJ whole genome shotgun (WGS) entry which is preliminary data.</text>
</comment>
<feature type="transmembrane region" description="Helical" evidence="1">
    <location>
        <begin position="246"/>
        <end position="269"/>
    </location>
</feature>
<keyword evidence="4" id="KW-1185">Reference proteome</keyword>
<organism evidence="2">
    <name type="scientific">Hexamita inflata</name>
    <dbReference type="NCBI Taxonomy" id="28002"/>
    <lineage>
        <taxon>Eukaryota</taxon>
        <taxon>Metamonada</taxon>
        <taxon>Diplomonadida</taxon>
        <taxon>Hexamitidae</taxon>
        <taxon>Hexamitinae</taxon>
        <taxon>Hexamita</taxon>
    </lineage>
</organism>
<accession>A0AA86UUT2</accession>
<feature type="transmembrane region" description="Helical" evidence="1">
    <location>
        <begin position="70"/>
        <end position="90"/>
    </location>
</feature>
<dbReference type="EMBL" id="CATOUU010000993">
    <property type="protein sequence ID" value="CAI9965652.1"/>
    <property type="molecule type" value="Genomic_DNA"/>
</dbReference>
<proteinExistence type="predicted"/>
<feature type="transmembrane region" description="Helical" evidence="1">
    <location>
        <begin position="22"/>
        <end position="43"/>
    </location>
</feature>
<dbReference type="AlphaFoldDB" id="A0AA86UUT2"/>